<dbReference type="OrthoDB" id="5447076at2"/>
<evidence type="ECO:0000259" key="1">
    <source>
        <dbReference type="Pfam" id="PF13144"/>
    </source>
</evidence>
<dbReference type="HOGENOM" id="CLU_068858_0_0_7"/>
<dbReference type="Proteomes" id="UP000011724">
    <property type="component" value="Chromosome"/>
</dbReference>
<organism evidence="2 3">
    <name type="scientific">Pseudodesulfovibrio piezophilus (strain DSM 21447 / JCM 15486 / C1TLV30)</name>
    <name type="common">Desulfovibrio piezophilus</name>
    <dbReference type="NCBI Taxonomy" id="1322246"/>
    <lineage>
        <taxon>Bacteria</taxon>
        <taxon>Pseudomonadati</taxon>
        <taxon>Thermodesulfobacteriota</taxon>
        <taxon>Desulfovibrionia</taxon>
        <taxon>Desulfovibrionales</taxon>
        <taxon>Desulfovibrionaceae</taxon>
    </lineage>
</organism>
<evidence type="ECO:0000313" key="2">
    <source>
        <dbReference type="EMBL" id="CCH47996.1"/>
    </source>
</evidence>
<keyword evidence="2" id="KW-0966">Cell projection</keyword>
<dbReference type="BioCyc" id="DPIE1322246:BN4_RS03895-MONOMER"/>
<keyword evidence="2" id="KW-0282">Flagellum</keyword>
<dbReference type="GO" id="GO:0044780">
    <property type="term" value="P:bacterial-type flagellum assembly"/>
    <property type="evidence" value="ECO:0007669"/>
    <property type="project" value="InterPro"/>
</dbReference>
<proteinExistence type="predicted"/>
<dbReference type="RefSeq" id="WP_015414050.1">
    <property type="nucleotide sequence ID" value="NC_020409.1"/>
</dbReference>
<dbReference type="InterPro" id="IPR039246">
    <property type="entry name" value="Flagellar_FlgA"/>
</dbReference>
<dbReference type="STRING" id="1322246.BN4_10759"/>
<dbReference type="NCBIfam" id="TIGR03170">
    <property type="entry name" value="flgA_cterm"/>
    <property type="match status" value="1"/>
</dbReference>
<dbReference type="AlphaFoldDB" id="M1WJJ3"/>
<dbReference type="KEGG" id="dpi:BN4_10759"/>
<evidence type="ECO:0000313" key="3">
    <source>
        <dbReference type="Proteomes" id="UP000011724"/>
    </source>
</evidence>
<dbReference type="PATRIC" id="fig|879567.3.peg.784"/>
<dbReference type="EMBL" id="FO203427">
    <property type="protein sequence ID" value="CCH47996.1"/>
    <property type="molecule type" value="Genomic_DNA"/>
</dbReference>
<keyword evidence="2" id="KW-0969">Cilium</keyword>
<dbReference type="InterPro" id="IPR017585">
    <property type="entry name" value="SAF_FlgA"/>
</dbReference>
<accession>M1WJJ3</accession>
<reference evidence="3" key="2">
    <citation type="journal article" date="2013" name="Stand. Genomic Sci.">
        <title>Complete genome sequence of Desulfocapsa sulfexigens, a marine deltaproteobacterium specialized in disproportionating inorganic sulfur compounds.</title>
        <authorList>
            <person name="Finster K.W."/>
            <person name="Kjeldsen K.U."/>
            <person name="Kube M."/>
            <person name="Reinhardt R."/>
            <person name="Mussmann M."/>
            <person name="Amann R."/>
            <person name="Schreiber L."/>
        </authorList>
    </citation>
    <scope>NUCLEOTIDE SEQUENCE [LARGE SCALE GENOMIC DNA]</scope>
    <source>
        <strain evidence="3">DSM 10523 / SB164P1</strain>
    </source>
</reference>
<dbReference type="Gene3D" id="2.30.30.760">
    <property type="match status" value="1"/>
</dbReference>
<keyword evidence="3" id="KW-1185">Reference proteome</keyword>
<feature type="domain" description="Flagella basal body P-ring formation protein FlgA SAF" evidence="1">
    <location>
        <begin position="215"/>
        <end position="334"/>
    </location>
</feature>
<dbReference type="eggNOG" id="COG1261">
    <property type="taxonomic scope" value="Bacteria"/>
</dbReference>
<dbReference type="Pfam" id="PF13144">
    <property type="entry name" value="ChapFlgA"/>
    <property type="match status" value="1"/>
</dbReference>
<name>M1WJJ3_PSEP2</name>
<reference evidence="2 3" key="1">
    <citation type="journal article" date="2013" name="PLoS ONE">
        <title>The first genomic and proteomic characterization of a deep-sea sulfate reducer: insights into the piezophilic lifestyle of Desulfovibrio piezophilus.</title>
        <authorList>
            <person name="Pradel N."/>
            <person name="Ji B."/>
            <person name="Gimenez G."/>
            <person name="Talla E."/>
            <person name="Lenoble P."/>
            <person name="Garel M."/>
            <person name="Tamburini C."/>
            <person name="Fourquet P."/>
            <person name="Lebrun R."/>
            <person name="Bertin P."/>
            <person name="Denis Y."/>
            <person name="Pophillat M."/>
            <person name="Barbe V."/>
            <person name="Ollivier B."/>
            <person name="Dolla A."/>
        </authorList>
    </citation>
    <scope>NUCLEOTIDE SEQUENCE [LARGE SCALE GENOMIC DNA]</scope>
    <source>
        <strain evidence="3">DSM 10523 / SB164P1</strain>
    </source>
</reference>
<protein>
    <submittedName>
        <fullName evidence="2">Flagella basal body P-ring formation protein FlgA</fullName>
    </submittedName>
</protein>
<sequence length="335" mass="37350">MLNKIERKHRLKTVVSALAVILVLILGTSSFTGAASNSSNDWRVLVRNAACVQGPIVLLGEIADPAQGVDARTWAALSQIKLWQASTKRGRPVTIDRDKLRNVLKYYMGAQVKRLILPNQLTVQTGGAVVTGQDLKNRVVAFLTPRAKSMSDDIEFKDMNLPLHYFLDNTYDKLEISLGDDIRPGRNIIRMRVLSHEGKLMSSKAGSVFINVWKTVPVAAKPLNRHERLTRDKITFRRVNLAHKPEIWDGTGGPWRMTRTLGRSQVFTQSHIEPVPLIEKGELVTLMYKNSRVQLSIKAEALGEASVGQQVAVRNLQSKKTVLATVVADDMVMVR</sequence>
<gene>
    <name evidence="2" type="primary">flgA</name>
    <name evidence="2" type="ordered locus">BN4_10759</name>
</gene>
<dbReference type="PANTHER" id="PTHR36307:SF1">
    <property type="entry name" value="FLAGELLA BASAL BODY P-RING FORMATION PROTEIN FLGA"/>
    <property type="match status" value="1"/>
</dbReference>
<dbReference type="PANTHER" id="PTHR36307">
    <property type="entry name" value="FLAGELLA BASAL BODY P-RING FORMATION PROTEIN FLGA"/>
    <property type="match status" value="1"/>
</dbReference>